<accession>A0A392RHU6</accession>
<protein>
    <submittedName>
        <fullName evidence="1">Uncharacterized protein</fullName>
    </submittedName>
</protein>
<dbReference type="Proteomes" id="UP000265520">
    <property type="component" value="Unassembled WGS sequence"/>
</dbReference>
<evidence type="ECO:0000313" key="1">
    <source>
        <dbReference type="EMBL" id="MCI35702.1"/>
    </source>
</evidence>
<comment type="caution">
    <text evidence="1">The sequence shown here is derived from an EMBL/GenBank/DDBJ whole genome shotgun (WGS) entry which is preliminary data.</text>
</comment>
<organism evidence="1 2">
    <name type="scientific">Trifolium medium</name>
    <dbReference type="NCBI Taxonomy" id="97028"/>
    <lineage>
        <taxon>Eukaryota</taxon>
        <taxon>Viridiplantae</taxon>
        <taxon>Streptophyta</taxon>
        <taxon>Embryophyta</taxon>
        <taxon>Tracheophyta</taxon>
        <taxon>Spermatophyta</taxon>
        <taxon>Magnoliopsida</taxon>
        <taxon>eudicotyledons</taxon>
        <taxon>Gunneridae</taxon>
        <taxon>Pentapetalae</taxon>
        <taxon>rosids</taxon>
        <taxon>fabids</taxon>
        <taxon>Fabales</taxon>
        <taxon>Fabaceae</taxon>
        <taxon>Papilionoideae</taxon>
        <taxon>50 kb inversion clade</taxon>
        <taxon>NPAAA clade</taxon>
        <taxon>Hologalegina</taxon>
        <taxon>IRL clade</taxon>
        <taxon>Trifolieae</taxon>
        <taxon>Trifolium</taxon>
    </lineage>
</organism>
<evidence type="ECO:0000313" key="2">
    <source>
        <dbReference type="Proteomes" id="UP000265520"/>
    </source>
</evidence>
<sequence>MPSDPFLSFLPDPFVVASDHPLLPSSFLPSTGVRSSTVSVPLA</sequence>
<dbReference type="EMBL" id="LXQA010226077">
    <property type="protein sequence ID" value="MCI35702.1"/>
    <property type="molecule type" value="Genomic_DNA"/>
</dbReference>
<feature type="non-terminal residue" evidence="1">
    <location>
        <position position="43"/>
    </location>
</feature>
<proteinExistence type="predicted"/>
<dbReference type="AlphaFoldDB" id="A0A392RHU6"/>
<reference evidence="1 2" key="1">
    <citation type="journal article" date="2018" name="Front. Plant Sci.">
        <title>Red Clover (Trifolium pratense) and Zigzag Clover (T. medium) - A Picture of Genomic Similarities and Differences.</title>
        <authorList>
            <person name="Dluhosova J."/>
            <person name="Istvanek J."/>
            <person name="Nedelnik J."/>
            <person name="Repkova J."/>
        </authorList>
    </citation>
    <scope>NUCLEOTIDE SEQUENCE [LARGE SCALE GENOMIC DNA]</scope>
    <source>
        <strain evidence="2">cv. 10/8</strain>
        <tissue evidence="1">Leaf</tissue>
    </source>
</reference>
<name>A0A392RHU6_9FABA</name>
<keyword evidence="2" id="KW-1185">Reference proteome</keyword>